<keyword evidence="3" id="KW-1185">Reference proteome</keyword>
<evidence type="ECO:0000313" key="3">
    <source>
        <dbReference type="Proteomes" id="UP000765509"/>
    </source>
</evidence>
<comment type="caution">
    <text evidence="2">The sequence shown here is derived from an EMBL/GenBank/DDBJ whole genome shotgun (WGS) entry which is preliminary data.</text>
</comment>
<evidence type="ECO:0000313" key="2">
    <source>
        <dbReference type="EMBL" id="MBW0593636.1"/>
    </source>
</evidence>
<accession>A0A9Q3L7T7</accession>
<protein>
    <submittedName>
        <fullName evidence="2">Uncharacterized protein</fullName>
    </submittedName>
</protein>
<name>A0A9Q3L7T7_9BASI</name>
<reference evidence="2" key="1">
    <citation type="submission" date="2021-03" db="EMBL/GenBank/DDBJ databases">
        <title>Draft genome sequence of rust myrtle Austropuccinia psidii MF-1, a brazilian biotype.</title>
        <authorList>
            <person name="Quecine M.C."/>
            <person name="Pachon D.M.R."/>
            <person name="Bonatelli M.L."/>
            <person name="Correr F.H."/>
            <person name="Franceschini L.M."/>
            <person name="Leite T.F."/>
            <person name="Margarido G.R.A."/>
            <person name="Almeida C.A."/>
            <person name="Ferrarezi J.A."/>
            <person name="Labate C.A."/>
        </authorList>
    </citation>
    <scope>NUCLEOTIDE SEQUENCE</scope>
    <source>
        <strain evidence="2">MF-1</strain>
    </source>
</reference>
<dbReference type="Proteomes" id="UP000765509">
    <property type="component" value="Unassembled WGS sequence"/>
</dbReference>
<evidence type="ECO:0000256" key="1">
    <source>
        <dbReference type="SAM" id="MobiDB-lite"/>
    </source>
</evidence>
<feature type="compositionally biased region" description="Basic and acidic residues" evidence="1">
    <location>
        <begin position="71"/>
        <end position="81"/>
    </location>
</feature>
<gene>
    <name evidence="2" type="ORF">O181_133351</name>
</gene>
<proteinExistence type="predicted"/>
<sequence>MKCPPDTAHDPYAHGVTSRHCLRSLRSPSKYPPDMPPTLLTLMKCPPDTAHDPYAHEVPFQHAPDTAYDPYAHEVPSRHAPDTAYDPYAHGVPSRHAPDNPYDPYAHGVPSRHCLPSSRFRITSTVYGGLLAYTMDAITEIC</sequence>
<dbReference type="EMBL" id="AVOT02155754">
    <property type="protein sequence ID" value="MBW0593636.1"/>
    <property type="molecule type" value="Genomic_DNA"/>
</dbReference>
<feature type="region of interest" description="Disordered" evidence="1">
    <location>
        <begin position="65"/>
        <end position="98"/>
    </location>
</feature>
<dbReference type="AlphaFoldDB" id="A0A9Q3L7T7"/>
<organism evidence="2 3">
    <name type="scientific">Austropuccinia psidii MF-1</name>
    <dbReference type="NCBI Taxonomy" id="1389203"/>
    <lineage>
        <taxon>Eukaryota</taxon>
        <taxon>Fungi</taxon>
        <taxon>Dikarya</taxon>
        <taxon>Basidiomycota</taxon>
        <taxon>Pucciniomycotina</taxon>
        <taxon>Pucciniomycetes</taxon>
        <taxon>Pucciniales</taxon>
        <taxon>Sphaerophragmiaceae</taxon>
        <taxon>Austropuccinia</taxon>
    </lineage>
</organism>